<dbReference type="AlphaFoldDB" id="A0A0G0WJ69"/>
<accession>A0A0G0WJ69</accession>
<evidence type="ECO:0000313" key="2">
    <source>
        <dbReference type="Proteomes" id="UP000033858"/>
    </source>
</evidence>
<gene>
    <name evidence="1" type="ORF">UU32_C0046G0010</name>
</gene>
<proteinExistence type="predicted"/>
<sequence length="278" mass="31637">MTTEPGNIERMYWQDMSEGQQKLYELCAKVTAIHERIIENNHPLAKSPLSEKLIKSANNLFLRLEETGASFDSDGDTALKLIKKGAKIQNDLWHFLALADLPDSQERERVDIGQDFDSVYLSQKMEAFTSEGIFKKISVVQTNLERGDHSGYGDYIVVSAERDIEEGLEVEYDEMFEWGVFEKSVVEKIDLLDIAKLFDPNAKKEDIVAVEADTKNRYFIKKGRGPNFEFSERFHDYGGIHTTITVKCKNPEQAGTAIKFFLEAVKNNPRVGKIKKAT</sequence>
<reference evidence="1 2" key="1">
    <citation type="journal article" date="2015" name="Nature">
        <title>rRNA introns, odd ribosomes, and small enigmatic genomes across a large radiation of phyla.</title>
        <authorList>
            <person name="Brown C.T."/>
            <person name="Hug L.A."/>
            <person name="Thomas B.C."/>
            <person name="Sharon I."/>
            <person name="Castelle C.J."/>
            <person name="Singh A."/>
            <person name="Wilkins M.J."/>
            <person name="Williams K.H."/>
            <person name="Banfield J.F."/>
        </authorList>
    </citation>
    <scope>NUCLEOTIDE SEQUENCE [LARGE SCALE GENOMIC DNA]</scope>
</reference>
<organism evidence="1 2">
    <name type="scientific">Candidatus Woesebacteria bacterium GW2011_GWB1_41_10</name>
    <dbReference type="NCBI Taxonomy" id="1618577"/>
    <lineage>
        <taxon>Bacteria</taxon>
        <taxon>Candidatus Woeseibacteriota</taxon>
    </lineage>
</organism>
<evidence type="ECO:0000313" key="1">
    <source>
        <dbReference type="EMBL" id="KKR84420.1"/>
    </source>
</evidence>
<dbReference type="Proteomes" id="UP000033858">
    <property type="component" value="Unassembled WGS sequence"/>
</dbReference>
<protein>
    <submittedName>
        <fullName evidence="1">Uncharacterized protein</fullName>
    </submittedName>
</protein>
<name>A0A0G0WJ69_9BACT</name>
<dbReference type="EMBL" id="LCAE01000046">
    <property type="protein sequence ID" value="KKR84420.1"/>
    <property type="molecule type" value="Genomic_DNA"/>
</dbReference>
<comment type="caution">
    <text evidence="1">The sequence shown here is derived from an EMBL/GenBank/DDBJ whole genome shotgun (WGS) entry which is preliminary data.</text>
</comment>